<dbReference type="InterPro" id="IPR005625">
    <property type="entry name" value="PepSY-ass_TM"/>
</dbReference>
<dbReference type="AlphaFoldDB" id="A0A917GLT1"/>
<evidence type="ECO:0000313" key="3">
    <source>
        <dbReference type="Proteomes" id="UP000627715"/>
    </source>
</evidence>
<feature type="transmembrane region" description="Helical" evidence="1">
    <location>
        <begin position="333"/>
        <end position="355"/>
    </location>
</feature>
<evidence type="ECO:0000256" key="1">
    <source>
        <dbReference type="SAM" id="Phobius"/>
    </source>
</evidence>
<keyword evidence="1" id="KW-0472">Membrane</keyword>
<sequence length="473" mass="51684">MKFSLPPALVKRYLQSHSWIGLAMAAVLYLVCISGTVTVFARYLDRWEQPDVQEFTQIDTAILNNVYRDLVEQTPDLAGDVLVMLPREGIPRASLVSSQGAWLLNQDGSRGKVLASPWTNMLISLHDHLHLPATWGMIVVSITGVLMTALIVSGFLSHPGIFRDAFHFRQGASPRLQQTDLHNRLSVWAAPFHLIIAVSGAYFGVAVLMNAIIASAFFGGDDEARLAEVFGGPPTLEQEVVPVNISRALATLEEIVPEADPFYVTIEDANSPSQYMLIGAHHTDRLIYAEQYRFDQNGDYIDNVGYTDGPVGRQAIFSVFRVHFGHFGGLPVMLLYGFLGIALCVVCVSGVNIWLNKRKHKDVINDIWPGFVWGVPVAILGSALISLLSGLSAVSAFWLLLALSTMLGLVIKTATITRRWLITASALLAGVLAAVHALVYGGDAFHGVALLINISLLVTGCLVIALMYLRKQR</sequence>
<comment type="caution">
    <text evidence="2">The sequence shown here is derived from an EMBL/GenBank/DDBJ whole genome shotgun (WGS) entry which is preliminary data.</text>
</comment>
<protein>
    <recommendedName>
        <fullName evidence="4">Iron-regulated membrane protein</fullName>
    </recommendedName>
</protein>
<feature type="transmembrane region" description="Helical" evidence="1">
    <location>
        <begin position="367"/>
        <end position="387"/>
    </location>
</feature>
<dbReference type="OrthoDB" id="9776609at2"/>
<feature type="transmembrane region" description="Helical" evidence="1">
    <location>
        <begin position="393"/>
        <end position="411"/>
    </location>
</feature>
<dbReference type="EMBL" id="BMIY01000002">
    <property type="protein sequence ID" value="GGG51263.1"/>
    <property type="molecule type" value="Genomic_DNA"/>
</dbReference>
<feature type="transmembrane region" description="Helical" evidence="1">
    <location>
        <begin position="194"/>
        <end position="218"/>
    </location>
</feature>
<gene>
    <name evidence="2" type="ORF">GCM10011403_05520</name>
</gene>
<proteinExistence type="predicted"/>
<feature type="transmembrane region" description="Helical" evidence="1">
    <location>
        <begin position="135"/>
        <end position="156"/>
    </location>
</feature>
<dbReference type="Proteomes" id="UP000627715">
    <property type="component" value="Unassembled WGS sequence"/>
</dbReference>
<dbReference type="PANTHER" id="PTHR34219">
    <property type="entry name" value="IRON-REGULATED INNER MEMBRANE PROTEIN-RELATED"/>
    <property type="match status" value="1"/>
</dbReference>
<evidence type="ECO:0000313" key="2">
    <source>
        <dbReference type="EMBL" id="GGG51263.1"/>
    </source>
</evidence>
<feature type="transmembrane region" description="Helical" evidence="1">
    <location>
        <begin position="445"/>
        <end position="469"/>
    </location>
</feature>
<evidence type="ECO:0008006" key="4">
    <source>
        <dbReference type="Google" id="ProtNLM"/>
    </source>
</evidence>
<keyword evidence="3" id="KW-1185">Reference proteome</keyword>
<feature type="transmembrane region" description="Helical" evidence="1">
    <location>
        <begin position="20"/>
        <end position="44"/>
    </location>
</feature>
<keyword evidence="1" id="KW-1133">Transmembrane helix</keyword>
<dbReference type="Pfam" id="PF03929">
    <property type="entry name" value="PepSY_TM"/>
    <property type="match status" value="1"/>
</dbReference>
<accession>A0A917GLT1</accession>
<name>A0A917GLT1_9GAMM</name>
<keyword evidence="1" id="KW-0812">Transmembrane</keyword>
<dbReference type="RefSeq" id="WP_068811511.1">
    <property type="nucleotide sequence ID" value="NZ_BMIY01000002.1"/>
</dbReference>
<reference evidence="2" key="2">
    <citation type="submission" date="2020-09" db="EMBL/GenBank/DDBJ databases">
        <authorList>
            <person name="Sun Q."/>
            <person name="Zhou Y."/>
        </authorList>
    </citation>
    <scope>NUCLEOTIDE SEQUENCE</scope>
    <source>
        <strain evidence="2">CGMCC 1.15425</strain>
    </source>
</reference>
<organism evidence="2 3">
    <name type="scientific">Pseudohongiella nitratireducens</name>
    <dbReference type="NCBI Taxonomy" id="1768907"/>
    <lineage>
        <taxon>Bacteria</taxon>
        <taxon>Pseudomonadati</taxon>
        <taxon>Pseudomonadota</taxon>
        <taxon>Gammaproteobacteria</taxon>
        <taxon>Pseudomonadales</taxon>
        <taxon>Pseudohongiellaceae</taxon>
        <taxon>Pseudohongiella</taxon>
    </lineage>
</organism>
<feature type="transmembrane region" description="Helical" evidence="1">
    <location>
        <begin position="420"/>
        <end position="439"/>
    </location>
</feature>
<reference evidence="2" key="1">
    <citation type="journal article" date="2014" name="Int. J. Syst. Evol. Microbiol.">
        <title>Complete genome sequence of Corynebacterium casei LMG S-19264T (=DSM 44701T), isolated from a smear-ripened cheese.</title>
        <authorList>
            <consortium name="US DOE Joint Genome Institute (JGI-PGF)"/>
            <person name="Walter F."/>
            <person name="Albersmeier A."/>
            <person name="Kalinowski J."/>
            <person name="Ruckert C."/>
        </authorList>
    </citation>
    <scope>NUCLEOTIDE SEQUENCE</scope>
    <source>
        <strain evidence="2">CGMCC 1.15425</strain>
    </source>
</reference>
<dbReference type="PANTHER" id="PTHR34219:SF3">
    <property type="entry name" value="BLL7967 PROTEIN"/>
    <property type="match status" value="1"/>
</dbReference>